<protein>
    <submittedName>
        <fullName evidence="1">Uncharacterized protein</fullName>
    </submittedName>
</protein>
<sequence length="76" mass="8475">MISWRVARTAGNTQLCDKCHATFSDCIQLIEKMAPPTAQCLCHCTGFDLIQWEAFPLLPNSSTPCSNIFFGSQSKY</sequence>
<dbReference type="EMBL" id="GBXM01077904">
    <property type="protein sequence ID" value="JAH30673.1"/>
    <property type="molecule type" value="Transcribed_RNA"/>
</dbReference>
<accession>A0A0E9RQP8</accession>
<organism evidence="1">
    <name type="scientific">Anguilla anguilla</name>
    <name type="common">European freshwater eel</name>
    <name type="synonym">Muraena anguilla</name>
    <dbReference type="NCBI Taxonomy" id="7936"/>
    <lineage>
        <taxon>Eukaryota</taxon>
        <taxon>Metazoa</taxon>
        <taxon>Chordata</taxon>
        <taxon>Craniata</taxon>
        <taxon>Vertebrata</taxon>
        <taxon>Euteleostomi</taxon>
        <taxon>Actinopterygii</taxon>
        <taxon>Neopterygii</taxon>
        <taxon>Teleostei</taxon>
        <taxon>Anguilliformes</taxon>
        <taxon>Anguillidae</taxon>
        <taxon>Anguilla</taxon>
    </lineage>
</organism>
<evidence type="ECO:0000313" key="1">
    <source>
        <dbReference type="EMBL" id="JAH30673.1"/>
    </source>
</evidence>
<name>A0A0E9RQP8_ANGAN</name>
<reference evidence="1" key="1">
    <citation type="submission" date="2014-11" db="EMBL/GenBank/DDBJ databases">
        <authorList>
            <person name="Amaro Gonzalez C."/>
        </authorList>
    </citation>
    <scope>NUCLEOTIDE SEQUENCE</scope>
</reference>
<proteinExistence type="predicted"/>
<dbReference type="AlphaFoldDB" id="A0A0E9RQP8"/>
<reference evidence="1" key="2">
    <citation type="journal article" date="2015" name="Fish Shellfish Immunol.">
        <title>Early steps in the European eel (Anguilla anguilla)-Vibrio vulnificus interaction in the gills: Role of the RtxA13 toxin.</title>
        <authorList>
            <person name="Callol A."/>
            <person name="Pajuelo D."/>
            <person name="Ebbesson L."/>
            <person name="Teles M."/>
            <person name="MacKenzie S."/>
            <person name="Amaro C."/>
        </authorList>
    </citation>
    <scope>NUCLEOTIDE SEQUENCE</scope>
</reference>